<protein>
    <submittedName>
        <fullName evidence="1">Uncharacterized protein</fullName>
    </submittedName>
</protein>
<dbReference type="AlphaFoldDB" id="A0ABD1VH65"/>
<name>A0ABD1VH65_9LAMI</name>
<sequence length="165" mass="17584">MLPALLVSLLQSANNWLRHLQVNHPDRAIDYSNLAQMDTGPTLSFGGKAWTRIVSGGGACFGVGVINWRWVRGLCGGCCSDCGILKENPETNTNKSSWIAAEVPPTVSLPLALLVLVSRVVGEAAVVTIWVESAANSKSPIGCFFSTAWRLVEVAFVVTKCGCGH</sequence>
<evidence type="ECO:0000313" key="2">
    <source>
        <dbReference type="Proteomes" id="UP001604277"/>
    </source>
</evidence>
<reference evidence="2" key="1">
    <citation type="submission" date="2024-07" db="EMBL/GenBank/DDBJ databases">
        <title>Two chromosome-level genome assemblies of Korean endemic species Abeliophyllum distichum and Forsythia ovata (Oleaceae).</title>
        <authorList>
            <person name="Jang H."/>
        </authorList>
    </citation>
    <scope>NUCLEOTIDE SEQUENCE [LARGE SCALE GENOMIC DNA]</scope>
</reference>
<keyword evidence="2" id="KW-1185">Reference proteome</keyword>
<proteinExistence type="predicted"/>
<comment type="caution">
    <text evidence="1">The sequence shown here is derived from an EMBL/GenBank/DDBJ whole genome shotgun (WGS) entry which is preliminary data.</text>
</comment>
<gene>
    <name evidence="1" type="ORF">Fot_18090</name>
</gene>
<accession>A0ABD1VH65</accession>
<evidence type="ECO:0000313" key="1">
    <source>
        <dbReference type="EMBL" id="KAL2536699.1"/>
    </source>
</evidence>
<organism evidence="1 2">
    <name type="scientific">Forsythia ovata</name>
    <dbReference type="NCBI Taxonomy" id="205694"/>
    <lineage>
        <taxon>Eukaryota</taxon>
        <taxon>Viridiplantae</taxon>
        <taxon>Streptophyta</taxon>
        <taxon>Embryophyta</taxon>
        <taxon>Tracheophyta</taxon>
        <taxon>Spermatophyta</taxon>
        <taxon>Magnoliopsida</taxon>
        <taxon>eudicotyledons</taxon>
        <taxon>Gunneridae</taxon>
        <taxon>Pentapetalae</taxon>
        <taxon>asterids</taxon>
        <taxon>lamiids</taxon>
        <taxon>Lamiales</taxon>
        <taxon>Oleaceae</taxon>
        <taxon>Forsythieae</taxon>
        <taxon>Forsythia</taxon>
    </lineage>
</organism>
<dbReference type="EMBL" id="JBFOLJ010000005">
    <property type="protein sequence ID" value="KAL2536699.1"/>
    <property type="molecule type" value="Genomic_DNA"/>
</dbReference>
<dbReference type="Proteomes" id="UP001604277">
    <property type="component" value="Unassembled WGS sequence"/>
</dbReference>